<gene>
    <name evidence="3" type="ORF">DCAR_014256</name>
    <name evidence="4" type="ORF">DCAR_0416684</name>
</gene>
<reference evidence="4" key="2">
    <citation type="submission" date="2022-03" db="EMBL/GenBank/DDBJ databases">
        <title>Draft title - Genomic analysis of global carrot germplasm unveils the trajectory of domestication and the origin of high carotenoid orange carrot.</title>
        <authorList>
            <person name="Iorizzo M."/>
            <person name="Ellison S."/>
            <person name="Senalik D."/>
            <person name="Macko-Podgorni A."/>
            <person name="Grzebelus D."/>
            <person name="Bostan H."/>
            <person name="Rolling W."/>
            <person name="Curaba J."/>
            <person name="Simon P."/>
        </authorList>
    </citation>
    <scope>NUCLEOTIDE SEQUENCE</scope>
    <source>
        <tissue evidence="4">Leaf</tissue>
    </source>
</reference>
<organism evidence="3">
    <name type="scientific">Daucus carota subsp. sativus</name>
    <name type="common">Carrot</name>
    <dbReference type="NCBI Taxonomy" id="79200"/>
    <lineage>
        <taxon>Eukaryota</taxon>
        <taxon>Viridiplantae</taxon>
        <taxon>Streptophyta</taxon>
        <taxon>Embryophyta</taxon>
        <taxon>Tracheophyta</taxon>
        <taxon>Spermatophyta</taxon>
        <taxon>Magnoliopsida</taxon>
        <taxon>eudicotyledons</taxon>
        <taxon>Gunneridae</taxon>
        <taxon>Pentapetalae</taxon>
        <taxon>asterids</taxon>
        <taxon>campanulids</taxon>
        <taxon>Apiales</taxon>
        <taxon>Apiaceae</taxon>
        <taxon>Apioideae</taxon>
        <taxon>Scandiceae</taxon>
        <taxon>Daucinae</taxon>
        <taxon>Daucus</taxon>
        <taxon>Daucus sect. Daucus</taxon>
    </lineage>
</organism>
<proteinExistence type="predicted"/>
<dbReference type="PANTHER" id="PTHR35322">
    <property type="entry name" value="PROTEIN CPR-5"/>
    <property type="match status" value="1"/>
</dbReference>
<evidence type="ECO:0000256" key="2">
    <source>
        <dbReference type="SAM" id="Phobius"/>
    </source>
</evidence>
<dbReference type="InterPro" id="IPR044708">
    <property type="entry name" value="CPR5"/>
</dbReference>
<feature type="compositionally biased region" description="Basic and acidic residues" evidence="1">
    <location>
        <begin position="182"/>
        <end position="192"/>
    </location>
</feature>
<feature type="compositionally biased region" description="Basic and acidic residues" evidence="1">
    <location>
        <begin position="201"/>
        <end position="216"/>
    </location>
</feature>
<dbReference type="GO" id="GO:0048573">
    <property type="term" value="P:photoperiodism, flowering"/>
    <property type="evidence" value="ECO:0007669"/>
    <property type="project" value="EnsemblPlants"/>
</dbReference>
<name>A0A162AAF7_DAUCS</name>
<evidence type="ECO:0000313" key="3">
    <source>
        <dbReference type="EMBL" id="KZM98382.1"/>
    </source>
</evidence>
<keyword evidence="2" id="KW-0812">Transmembrane</keyword>
<feature type="region of interest" description="Disordered" evidence="1">
    <location>
        <begin position="67"/>
        <end position="86"/>
    </location>
</feature>
<dbReference type="GO" id="GO:0009627">
    <property type="term" value="P:systemic acquired resistance"/>
    <property type="evidence" value="ECO:0007669"/>
    <property type="project" value="EnsemblPlants"/>
</dbReference>
<evidence type="ECO:0000313" key="4">
    <source>
        <dbReference type="EMBL" id="WOG97344.1"/>
    </source>
</evidence>
<feature type="compositionally biased region" description="Basic residues" evidence="1">
    <location>
        <begin position="26"/>
        <end position="35"/>
    </location>
</feature>
<dbReference type="GO" id="GO:1900056">
    <property type="term" value="P:negative regulation of leaf senescence"/>
    <property type="evidence" value="ECO:0007669"/>
    <property type="project" value="EnsemblPlants"/>
</dbReference>
<dbReference type="EMBL" id="CP093346">
    <property type="protein sequence ID" value="WOG97344.1"/>
    <property type="molecule type" value="Genomic_DNA"/>
</dbReference>
<dbReference type="EMBL" id="LNRQ01000004">
    <property type="protein sequence ID" value="KZM98382.1"/>
    <property type="molecule type" value="Genomic_DNA"/>
</dbReference>
<dbReference type="GO" id="GO:0009723">
    <property type="term" value="P:response to ethylene"/>
    <property type="evidence" value="ECO:0007669"/>
    <property type="project" value="EnsemblPlants"/>
</dbReference>
<feature type="region of interest" description="Disordered" evidence="1">
    <location>
        <begin position="182"/>
        <end position="216"/>
    </location>
</feature>
<protein>
    <recommendedName>
        <fullName evidence="6">Protein CPR-5</fullName>
    </recommendedName>
</protein>
<feature type="compositionally biased region" description="Low complexity" evidence="1">
    <location>
        <begin position="51"/>
        <end position="61"/>
    </location>
</feature>
<accession>A0A162AAF7</accession>
<dbReference type="GO" id="GO:0005783">
    <property type="term" value="C:endoplasmic reticulum"/>
    <property type="evidence" value="ECO:0007669"/>
    <property type="project" value="EnsemblPlants"/>
</dbReference>
<keyword evidence="2" id="KW-1133">Transmembrane helix</keyword>
<dbReference type="OrthoDB" id="2017423at2759"/>
<dbReference type="PANTHER" id="PTHR35322:SF2">
    <property type="entry name" value="PROTEIN CPR-5"/>
    <property type="match status" value="1"/>
</dbReference>
<feature type="region of interest" description="Disordered" evidence="1">
    <location>
        <begin position="1"/>
        <end position="61"/>
    </location>
</feature>
<feature type="transmembrane region" description="Helical" evidence="2">
    <location>
        <begin position="540"/>
        <end position="562"/>
    </location>
</feature>
<dbReference type="GO" id="GO:0010090">
    <property type="term" value="P:trichome morphogenesis"/>
    <property type="evidence" value="ECO:0007669"/>
    <property type="project" value="EnsemblPlants"/>
</dbReference>
<evidence type="ECO:0008006" key="6">
    <source>
        <dbReference type="Google" id="ProtNLM"/>
    </source>
</evidence>
<keyword evidence="5" id="KW-1185">Reference proteome</keyword>
<dbReference type="Proteomes" id="UP000077755">
    <property type="component" value="Chromosome 4"/>
</dbReference>
<reference evidence="3" key="1">
    <citation type="journal article" date="2016" name="Nat. Genet.">
        <title>A high-quality carrot genome assembly provides new insights into carotenoid accumulation and asterid genome evolution.</title>
        <authorList>
            <person name="Iorizzo M."/>
            <person name="Ellison S."/>
            <person name="Senalik D."/>
            <person name="Zeng P."/>
            <person name="Satapoomin P."/>
            <person name="Huang J."/>
            <person name="Bowman M."/>
            <person name="Iovene M."/>
            <person name="Sanseverino W."/>
            <person name="Cavagnaro P."/>
            <person name="Yildiz M."/>
            <person name="Macko-Podgorni A."/>
            <person name="Moranska E."/>
            <person name="Grzebelus E."/>
            <person name="Grzebelus D."/>
            <person name="Ashrafi H."/>
            <person name="Zheng Z."/>
            <person name="Cheng S."/>
            <person name="Spooner D."/>
            <person name="Van Deynze A."/>
            <person name="Simon P."/>
        </authorList>
    </citation>
    <scope>NUCLEOTIDE SEQUENCE [LARGE SCALE GENOMIC DNA]</scope>
    <source>
        <tissue evidence="3">Leaf</tissue>
    </source>
</reference>
<dbReference type="OMA" id="YWEVLCS"/>
<dbReference type="KEGG" id="dcr:108215673"/>
<dbReference type="GO" id="GO:0010150">
    <property type="term" value="P:leaf senescence"/>
    <property type="evidence" value="ECO:0007669"/>
    <property type="project" value="EnsemblPlants"/>
</dbReference>
<feature type="transmembrane region" description="Helical" evidence="2">
    <location>
        <begin position="463"/>
        <end position="482"/>
    </location>
</feature>
<dbReference type="GO" id="GO:0003729">
    <property type="term" value="F:mRNA binding"/>
    <property type="evidence" value="ECO:0007669"/>
    <property type="project" value="EnsemblPlants"/>
</dbReference>
<dbReference type="STRING" id="79200.A0A162AAF7"/>
<evidence type="ECO:0000313" key="5">
    <source>
        <dbReference type="Proteomes" id="UP000077755"/>
    </source>
</evidence>
<evidence type="ECO:0000256" key="1">
    <source>
        <dbReference type="SAM" id="MobiDB-lite"/>
    </source>
</evidence>
<feature type="compositionally biased region" description="Polar residues" evidence="1">
    <location>
        <begin position="1"/>
        <end position="23"/>
    </location>
</feature>
<dbReference type="AlphaFoldDB" id="A0A162AAF7"/>
<keyword evidence="2" id="KW-0472">Membrane</keyword>
<feature type="compositionally biased region" description="Basic and acidic residues" evidence="1">
    <location>
        <begin position="36"/>
        <end position="48"/>
    </location>
</feature>
<feature type="transmembrane region" description="Helical" evidence="2">
    <location>
        <begin position="432"/>
        <end position="451"/>
    </location>
</feature>
<dbReference type="GO" id="GO:0005635">
    <property type="term" value="C:nuclear envelope"/>
    <property type="evidence" value="ECO:0007669"/>
    <property type="project" value="EnsemblPlants"/>
</dbReference>
<sequence>MDSSPKPHQSIPSNGLIQQSNGVISVKKKKKKNKKEHSILESSNHHLTQDSSSLSSTTSATSHWGLKSGGFNVSNRSRNPRKGLGGFVRPNQNDVVGALALPTGMAIAAVLSQVLEQKDAAEDRMSVDHLSQIFTLAVGESVFNVFGNKYDCFVQNFEKSFRSTLMTLRLVNESSQNDVGEYLRESKTEKCSDPTSSRYLSRKENSARHTRESRSEEVLNFIDSQGEQNTLKEDCVNNQEELNTSEEDEVNTQPNLLSRALSLHDGHMNQQLMYSSNTMPSFVEGTMQNTLERSVMEQARSNDLKAFEIGLIMKKMHLKEAQIALNSDSNFLERFKLSMGISKASFKAEKFETELKDSRHADLLKTCIDCLVAGLLIMLAALAYGTYVFSHQRLIEATASCEYVPKSKSWWIPQPMSSISSGLHTLRCQVQVVFRMLFGVLMILAITYLLLQRSGTSKQAMPVTFILLLLGVACGFAGKFCVDTLGGSGNHWLFYWEVQCLLHFFSNICTPALYIILNGPISVTERSKSSRVCPFWIRRFLFYSTTLGVLPLICGFIPFAGLGEWRDHFSSLILDRY</sequence>
<feature type="transmembrane region" description="Helical" evidence="2">
    <location>
        <begin position="494"/>
        <end position="519"/>
    </location>
</feature>
<dbReference type="GO" id="GO:0016607">
    <property type="term" value="C:nuclear speck"/>
    <property type="evidence" value="ECO:0007669"/>
    <property type="project" value="EnsemblPlants"/>
</dbReference>
<dbReference type="Gramene" id="KZM98382">
    <property type="protein sequence ID" value="KZM98382"/>
    <property type="gene ID" value="DCAR_014256"/>
</dbReference>